<protein>
    <submittedName>
        <fullName evidence="5">Long-chain-fatty-acid--CoA ligase</fullName>
    </submittedName>
</protein>
<feature type="domain" description="AMP-dependent synthetase/ligase" evidence="3">
    <location>
        <begin position="7"/>
        <end position="369"/>
    </location>
</feature>
<evidence type="ECO:0000259" key="4">
    <source>
        <dbReference type="Pfam" id="PF13193"/>
    </source>
</evidence>
<evidence type="ECO:0000313" key="5">
    <source>
        <dbReference type="EMBL" id="GEL23739.1"/>
    </source>
</evidence>
<evidence type="ECO:0000256" key="2">
    <source>
        <dbReference type="ARBA" id="ARBA00022598"/>
    </source>
</evidence>
<feature type="domain" description="AMP-binding enzyme C-terminal" evidence="4">
    <location>
        <begin position="420"/>
        <end position="495"/>
    </location>
</feature>
<dbReference type="PROSITE" id="PS00455">
    <property type="entry name" value="AMP_BINDING"/>
    <property type="match status" value="1"/>
</dbReference>
<accession>A0A511DG31</accession>
<sequence length="515" mass="55723">MAELYERAYRDYGPRTAVRTDDGEVTYAELGERVHRIIGGLTDRGIRPSERGVLLLDNCPEFLEIDQALFVGGFVRCALSVRLHLREVLHILTDCAATVAFVSADWAGQLADARDQLPDLRLVVTVAGGPGDLTLDELRAAQVVDTVTPAAADPAAILYTSGTTGQPKGATLSQANWATMVRNELMELPPVVDGDVVLHVAPLSHLSGYVGPAYLVRGATHVTCSRFDAERTLELIERHQVTILPMVPTMLNLLVLAAEQLSSDRSSLHTIVYAGSAIAPDRLVRAREVLGDVFVQFYGLSEMPIPIACLSREDHAFDPAEGVPTRLASAGRVAPFVEVALLDDEGRRVPSGEVGEITVRGEQLMMGYWGRPDATAEMIDASGWARTGDLGRIDDDGYLHIVDRKKDMVVTGGFNVYPTEVENVVSTLPAVAEVAVVGIPDERWGEALKAIVVVRDGHVLTVDEVLAACASQLAGYKKPRSVDFVDALPKTGSGKIMRRTLRDQFWTGGERRVGG</sequence>
<dbReference type="EMBL" id="BJVJ01000023">
    <property type="protein sequence ID" value="GEL23739.1"/>
    <property type="molecule type" value="Genomic_DNA"/>
</dbReference>
<dbReference type="SUPFAM" id="SSF56801">
    <property type="entry name" value="Acetyl-CoA synthetase-like"/>
    <property type="match status" value="1"/>
</dbReference>
<keyword evidence="2 5" id="KW-0436">Ligase</keyword>
<dbReference type="InterPro" id="IPR050237">
    <property type="entry name" value="ATP-dep_AMP-bd_enzyme"/>
</dbReference>
<dbReference type="PANTHER" id="PTHR43767">
    <property type="entry name" value="LONG-CHAIN-FATTY-ACID--COA LIGASE"/>
    <property type="match status" value="1"/>
</dbReference>
<evidence type="ECO:0000256" key="1">
    <source>
        <dbReference type="ARBA" id="ARBA00006432"/>
    </source>
</evidence>
<evidence type="ECO:0000313" key="6">
    <source>
        <dbReference type="Proteomes" id="UP000321685"/>
    </source>
</evidence>
<name>A0A511DG31_9PSEU</name>
<comment type="similarity">
    <text evidence="1">Belongs to the ATP-dependent AMP-binding enzyme family.</text>
</comment>
<dbReference type="InterPro" id="IPR042099">
    <property type="entry name" value="ANL_N_sf"/>
</dbReference>
<comment type="caution">
    <text evidence="5">The sequence shown here is derived from an EMBL/GenBank/DDBJ whole genome shotgun (WGS) entry which is preliminary data.</text>
</comment>
<dbReference type="InterPro" id="IPR045851">
    <property type="entry name" value="AMP-bd_C_sf"/>
</dbReference>
<dbReference type="PANTHER" id="PTHR43767:SF7">
    <property type="entry name" value="MEDIUM_LONG-CHAIN-FATTY-ACID--COA LIGASE FADD8"/>
    <property type="match status" value="1"/>
</dbReference>
<keyword evidence="6" id="KW-1185">Reference proteome</keyword>
<dbReference type="Pfam" id="PF13193">
    <property type="entry name" value="AMP-binding_C"/>
    <property type="match status" value="1"/>
</dbReference>
<dbReference type="RefSeq" id="WP_186816922.1">
    <property type="nucleotide sequence ID" value="NZ_BJVJ01000023.1"/>
</dbReference>
<gene>
    <name evidence="5" type="ORF">PSU4_26930</name>
</gene>
<dbReference type="Gene3D" id="3.40.50.12780">
    <property type="entry name" value="N-terminal domain of ligase-like"/>
    <property type="match status" value="1"/>
</dbReference>
<reference evidence="5 6" key="1">
    <citation type="submission" date="2019-07" db="EMBL/GenBank/DDBJ databases">
        <title>Whole genome shotgun sequence of Pseudonocardia sulfidoxydans NBRC 16205.</title>
        <authorList>
            <person name="Hosoyama A."/>
            <person name="Uohara A."/>
            <person name="Ohji S."/>
            <person name="Ichikawa N."/>
        </authorList>
    </citation>
    <scope>NUCLEOTIDE SEQUENCE [LARGE SCALE GENOMIC DNA]</scope>
    <source>
        <strain evidence="5 6">NBRC 16205</strain>
    </source>
</reference>
<dbReference type="FunFam" id="3.30.300.30:FF:000008">
    <property type="entry name" value="2,3-dihydroxybenzoate-AMP ligase"/>
    <property type="match status" value="1"/>
</dbReference>
<dbReference type="Pfam" id="PF00501">
    <property type="entry name" value="AMP-binding"/>
    <property type="match status" value="1"/>
</dbReference>
<dbReference type="InterPro" id="IPR020845">
    <property type="entry name" value="AMP-binding_CS"/>
</dbReference>
<dbReference type="InterPro" id="IPR000873">
    <property type="entry name" value="AMP-dep_synth/lig_dom"/>
</dbReference>
<proteinExistence type="inferred from homology"/>
<dbReference type="GO" id="GO:0016877">
    <property type="term" value="F:ligase activity, forming carbon-sulfur bonds"/>
    <property type="evidence" value="ECO:0007669"/>
    <property type="project" value="UniProtKB-ARBA"/>
</dbReference>
<dbReference type="Proteomes" id="UP000321685">
    <property type="component" value="Unassembled WGS sequence"/>
</dbReference>
<dbReference type="InterPro" id="IPR025110">
    <property type="entry name" value="AMP-bd_C"/>
</dbReference>
<dbReference type="Gene3D" id="3.30.300.30">
    <property type="match status" value="1"/>
</dbReference>
<dbReference type="AlphaFoldDB" id="A0A511DG31"/>
<organism evidence="5 6">
    <name type="scientific">Pseudonocardia sulfidoxydans NBRC 16205</name>
    <dbReference type="NCBI Taxonomy" id="1223511"/>
    <lineage>
        <taxon>Bacteria</taxon>
        <taxon>Bacillati</taxon>
        <taxon>Actinomycetota</taxon>
        <taxon>Actinomycetes</taxon>
        <taxon>Pseudonocardiales</taxon>
        <taxon>Pseudonocardiaceae</taxon>
        <taxon>Pseudonocardia</taxon>
    </lineage>
</organism>
<evidence type="ECO:0000259" key="3">
    <source>
        <dbReference type="Pfam" id="PF00501"/>
    </source>
</evidence>